<dbReference type="OrthoDB" id="8480165at2"/>
<reference evidence="2 3" key="1">
    <citation type="submission" date="2018-05" db="EMBL/GenBank/DDBJ databases">
        <title>Genomic Encyclopedia of Type Strains, Phase IV (KMG-IV): sequencing the most valuable type-strain genomes for metagenomic binning, comparative biology and taxonomic classification.</title>
        <authorList>
            <person name="Goeker M."/>
        </authorList>
    </citation>
    <scope>NUCLEOTIDE SEQUENCE [LARGE SCALE GENOMIC DNA]</scope>
    <source>
        <strain evidence="2 3">DSM 16791</strain>
    </source>
</reference>
<keyword evidence="3" id="KW-1185">Reference proteome</keyword>
<comment type="caution">
    <text evidence="2">The sequence shown here is derived from an EMBL/GenBank/DDBJ whole genome shotgun (WGS) entry which is preliminary data.</text>
</comment>
<gene>
    <name evidence="2" type="ORF">DFR52_10347</name>
</gene>
<dbReference type="Proteomes" id="UP000246352">
    <property type="component" value="Unassembled WGS sequence"/>
</dbReference>
<name>A0A317PMY8_9HYPH</name>
<organism evidence="2 3">
    <name type="scientific">Hoeflea marina</name>
    <dbReference type="NCBI Taxonomy" id="274592"/>
    <lineage>
        <taxon>Bacteria</taxon>
        <taxon>Pseudomonadati</taxon>
        <taxon>Pseudomonadota</taxon>
        <taxon>Alphaproteobacteria</taxon>
        <taxon>Hyphomicrobiales</taxon>
        <taxon>Rhizobiaceae</taxon>
        <taxon>Hoeflea</taxon>
    </lineage>
</organism>
<dbReference type="AlphaFoldDB" id="A0A317PMY8"/>
<keyword evidence="1" id="KW-0812">Transmembrane</keyword>
<keyword evidence="1" id="KW-1133">Transmembrane helix</keyword>
<evidence type="ECO:0000313" key="3">
    <source>
        <dbReference type="Proteomes" id="UP000246352"/>
    </source>
</evidence>
<keyword evidence="1" id="KW-0472">Membrane</keyword>
<dbReference type="RefSeq" id="WP_146215603.1">
    <property type="nucleotide sequence ID" value="NZ_QGTR01000003.1"/>
</dbReference>
<sequence>MFGKVITRVAANAVPIFTILGALVALFSFFAVKPLAHVEIRMAAVIDDDRCKFQMAIPSDRYANPSDVNEIIPTPKGVQNLYDNLGSVIYLSLSLDGDFIDESDDHLKSGKCTIGVKNAIHDESGASLWGTIDYSSFLEVDVVEPLSDEEDGFEDAEVILLVPNGSSDFISADSCEGYCHQLRGPVRVQRAFMAEGFLGIKLVPVNIYENAYLTSRYECRLEILKTGYEFIAPLICAL</sequence>
<proteinExistence type="predicted"/>
<evidence type="ECO:0000313" key="2">
    <source>
        <dbReference type="EMBL" id="PWV99850.1"/>
    </source>
</evidence>
<dbReference type="EMBL" id="QGTR01000003">
    <property type="protein sequence ID" value="PWV99850.1"/>
    <property type="molecule type" value="Genomic_DNA"/>
</dbReference>
<feature type="transmembrane region" description="Helical" evidence="1">
    <location>
        <begin position="12"/>
        <end position="32"/>
    </location>
</feature>
<protein>
    <submittedName>
        <fullName evidence="2">Uncharacterized protein</fullName>
    </submittedName>
</protein>
<evidence type="ECO:0000256" key="1">
    <source>
        <dbReference type="SAM" id="Phobius"/>
    </source>
</evidence>
<accession>A0A317PMY8</accession>